<evidence type="ECO:0000256" key="1">
    <source>
        <dbReference type="ARBA" id="ARBA00004141"/>
    </source>
</evidence>
<gene>
    <name evidence="6" type="ORF">OBBRIDRAFT_744282</name>
</gene>
<dbReference type="EMBL" id="KV722332">
    <property type="protein sequence ID" value="OCH96204.1"/>
    <property type="molecule type" value="Genomic_DNA"/>
</dbReference>
<feature type="transmembrane region" description="Helical" evidence="5">
    <location>
        <begin position="89"/>
        <end position="109"/>
    </location>
</feature>
<organism evidence="6 7">
    <name type="scientific">Obba rivulosa</name>
    <dbReference type="NCBI Taxonomy" id="1052685"/>
    <lineage>
        <taxon>Eukaryota</taxon>
        <taxon>Fungi</taxon>
        <taxon>Dikarya</taxon>
        <taxon>Basidiomycota</taxon>
        <taxon>Agaricomycotina</taxon>
        <taxon>Agaricomycetes</taxon>
        <taxon>Polyporales</taxon>
        <taxon>Gelatoporiaceae</taxon>
        <taxon>Obba</taxon>
    </lineage>
</organism>
<evidence type="ECO:0000313" key="6">
    <source>
        <dbReference type="EMBL" id="OCH96204.1"/>
    </source>
</evidence>
<evidence type="ECO:0000256" key="2">
    <source>
        <dbReference type="ARBA" id="ARBA00022692"/>
    </source>
</evidence>
<keyword evidence="4 5" id="KW-0472">Membrane</keyword>
<dbReference type="PANTHER" id="PTHR43461">
    <property type="entry name" value="TRANSMEMBRANE PROTEIN 256"/>
    <property type="match status" value="1"/>
</dbReference>
<feature type="transmembrane region" description="Helical" evidence="5">
    <location>
        <begin position="23"/>
        <end position="43"/>
    </location>
</feature>
<keyword evidence="3 5" id="KW-1133">Transmembrane helix</keyword>
<evidence type="ECO:0000256" key="4">
    <source>
        <dbReference type="ARBA" id="ARBA00023136"/>
    </source>
</evidence>
<sequence>MAQPSSSTPLLPTIGRAFPGPALLWRSGALIAAVGIIAGAFGAHGLQRRKGITPDQIHAWETASHYAVFNGLALLIASLHPRFAFHRFAGPAIAAGGIIFSGSIMALVLNRDRFRWMGPVTPMGGSIMIAGYLALAL</sequence>
<proteinExistence type="predicted"/>
<evidence type="ECO:0000256" key="3">
    <source>
        <dbReference type="ARBA" id="ARBA00022989"/>
    </source>
</evidence>
<dbReference type="InterPro" id="IPR006696">
    <property type="entry name" value="DUF423"/>
</dbReference>
<dbReference type="Pfam" id="PF04241">
    <property type="entry name" value="DUF423"/>
    <property type="match status" value="1"/>
</dbReference>
<keyword evidence="7" id="KW-1185">Reference proteome</keyword>
<protein>
    <submittedName>
        <fullName evidence="6">DUF423-domain-containing protein</fullName>
    </submittedName>
</protein>
<feature type="transmembrane region" description="Helical" evidence="5">
    <location>
        <begin position="116"/>
        <end position="135"/>
    </location>
</feature>
<dbReference type="OrthoDB" id="269173at2759"/>
<evidence type="ECO:0000256" key="5">
    <source>
        <dbReference type="SAM" id="Phobius"/>
    </source>
</evidence>
<accession>A0A8E2DUR1</accession>
<dbReference type="Proteomes" id="UP000250043">
    <property type="component" value="Unassembled WGS sequence"/>
</dbReference>
<name>A0A8E2DUR1_9APHY</name>
<dbReference type="AlphaFoldDB" id="A0A8E2DUR1"/>
<dbReference type="PANTHER" id="PTHR43461:SF1">
    <property type="entry name" value="TRANSMEMBRANE PROTEIN 256"/>
    <property type="match status" value="1"/>
</dbReference>
<reference evidence="6 7" key="1">
    <citation type="submission" date="2016-07" db="EMBL/GenBank/DDBJ databases">
        <title>Draft genome of the white-rot fungus Obba rivulosa 3A-2.</title>
        <authorList>
            <consortium name="DOE Joint Genome Institute"/>
            <person name="Miettinen O."/>
            <person name="Riley R."/>
            <person name="Acob R."/>
            <person name="Barry K."/>
            <person name="Cullen D."/>
            <person name="De Vries R."/>
            <person name="Hainaut M."/>
            <person name="Hatakka A."/>
            <person name="Henrissat B."/>
            <person name="Hilden K."/>
            <person name="Kuo R."/>
            <person name="Labutti K."/>
            <person name="Lipzen A."/>
            <person name="Makela M.R."/>
            <person name="Sandor L."/>
            <person name="Spatafora J.W."/>
            <person name="Grigoriev I.V."/>
            <person name="Hibbett D.S."/>
        </authorList>
    </citation>
    <scope>NUCLEOTIDE SEQUENCE [LARGE SCALE GENOMIC DNA]</scope>
    <source>
        <strain evidence="6 7">3A-2</strain>
    </source>
</reference>
<keyword evidence="2 5" id="KW-0812">Transmembrane</keyword>
<feature type="transmembrane region" description="Helical" evidence="5">
    <location>
        <begin position="63"/>
        <end position="83"/>
    </location>
</feature>
<comment type="subcellular location">
    <subcellularLocation>
        <location evidence="1">Membrane</location>
        <topology evidence="1">Multi-pass membrane protein</topology>
    </subcellularLocation>
</comment>
<dbReference type="GO" id="GO:0016020">
    <property type="term" value="C:membrane"/>
    <property type="evidence" value="ECO:0007669"/>
    <property type="project" value="UniProtKB-SubCell"/>
</dbReference>
<evidence type="ECO:0000313" key="7">
    <source>
        <dbReference type="Proteomes" id="UP000250043"/>
    </source>
</evidence>